<sequence length="128" mass="13474">MYRRVDREAVLRTIRVETSAATILLTEAPEPKVRDRQTGEIAKDAVSGEALMTLGVVYIEDGESSLIKVTVPEGGVSDGLNLGAPVSLPGLVARPWESVFNGQQRHGIAYRAAAVTPAAFPAAMGATA</sequence>
<protein>
    <recommendedName>
        <fullName evidence="3">Replication activator protein Pra</fullName>
    </recommendedName>
</protein>
<evidence type="ECO:0008006" key="3">
    <source>
        <dbReference type="Google" id="ProtNLM"/>
    </source>
</evidence>
<dbReference type="KEGG" id="sge:DWG14_04435"/>
<dbReference type="Proteomes" id="UP000265765">
    <property type="component" value="Chromosome"/>
</dbReference>
<evidence type="ECO:0000313" key="2">
    <source>
        <dbReference type="Proteomes" id="UP000265765"/>
    </source>
</evidence>
<proteinExistence type="predicted"/>
<name>A0AAI8L2X0_9ACTN</name>
<gene>
    <name evidence="1" type="ORF">DWG14_04435</name>
</gene>
<dbReference type="EMBL" id="CP032427">
    <property type="protein sequence ID" value="AYC40184.1"/>
    <property type="molecule type" value="Genomic_DNA"/>
</dbReference>
<reference evidence="1 2" key="1">
    <citation type="submission" date="2018-09" db="EMBL/GenBank/DDBJ databases">
        <title>Production of Trimethoprim by Streptomyces sp. 3E-1.</title>
        <authorList>
            <person name="Kang H.J."/>
            <person name="Kim S.B."/>
        </authorList>
    </citation>
    <scope>NUCLEOTIDE SEQUENCE [LARGE SCALE GENOMIC DNA]</scope>
    <source>
        <strain evidence="1 2">3E-1</strain>
    </source>
</reference>
<organism evidence="1 2">
    <name type="scientific">Streptomyces griseorubiginosus</name>
    <dbReference type="NCBI Taxonomy" id="67304"/>
    <lineage>
        <taxon>Bacteria</taxon>
        <taxon>Bacillati</taxon>
        <taxon>Actinomycetota</taxon>
        <taxon>Actinomycetes</taxon>
        <taxon>Kitasatosporales</taxon>
        <taxon>Streptomycetaceae</taxon>
        <taxon>Streptomyces</taxon>
    </lineage>
</organism>
<dbReference type="AlphaFoldDB" id="A0AAI8L2X0"/>
<evidence type="ECO:0000313" key="1">
    <source>
        <dbReference type="EMBL" id="AYC40184.1"/>
    </source>
</evidence>
<accession>A0AAI8L2X0</accession>